<name>A0ABW4MQA2_9BACI</name>
<evidence type="ECO:0000313" key="4">
    <source>
        <dbReference type="Proteomes" id="UP001597227"/>
    </source>
</evidence>
<feature type="domain" description="FIMAH" evidence="2">
    <location>
        <begin position="974"/>
        <end position="1047"/>
    </location>
</feature>
<dbReference type="SUPFAM" id="SSF49373">
    <property type="entry name" value="Invasin/intimin cell-adhesion fragments"/>
    <property type="match status" value="1"/>
</dbReference>
<feature type="chain" id="PRO_5046715381" evidence="1">
    <location>
        <begin position="30"/>
        <end position="1049"/>
    </location>
</feature>
<gene>
    <name evidence="3" type="ORF">ACFSFW_16125</name>
</gene>
<dbReference type="InterPro" id="IPR015943">
    <property type="entry name" value="WD40/YVTN_repeat-like_dom_sf"/>
</dbReference>
<proteinExistence type="predicted"/>
<dbReference type="Gene3D" id="2.60.40.1080">
    <property type="match status" value="1"/>
</dbReference>
<evidence type="ECO:0000313" key="3">
    <source>
        <dbReference type="EMBL" id="MFD1780192.1"/>
    </source>
</evidence>
<dbReference type="EMBL" id="JBHUEK010000025">
    <property type="protein sequence ID" value="MFD1780192.1"/>
    <property type="molecule type" value="Genomic_DNA"/>
</dbReference>
<dbReference type="InterPro" id="IPR011048">
    <property type="entry name" value="Haem_d1_sf"/>
</dbReference>
<dbReference type="InterPro" id="IPR054470">
    <property type="entry name" value="FIMAH_dom"/>
</dbReference>
<keyword evidence="1" id="KW-0732">Signal</keyword>
<dbReference type="SUPFAM" id="SSF50998">
    <property type="entry name" value="Quinoprotein alcohol dehydrogenase-like"/>
    <property type="match status" value="1"/>
</dbReference>
<dbReference type="InterPro" id="IPR011047">
    <property type="entry name" value="Quinoprotein_ADH-like_sf"/>
</dbReference>
<dbReference type="Gene3D" id="2.60.120.260">
    <property type="entry name" value="Galactose-binding domain-like"/>
    <property type="match status" value="1"/>
</dbReference>
<organism evidence="3 4">
    <name type="scientific">Fredinandcohnia salidurans</name>
    <dbReference type="NCBI Taxonomy" id="2595041"/>
    <lineage>
        <taxon>Bacteria</taxon>
        <taxon>Bacillati</taxon>
        <taxon>Bacillota</taxon>
        <taxon>Bacilli</taxon>
        <taxon>Bacillales</taxon>
        <taxon>Bacillaceae</taxon>
        <taxon>Fredinandcohnia</taxon>
    </lineage>
</organism>
<dbReference type="RefSeq" id="WP_388039771.1">
    <property type="nucleotide sequence ID" value="NZ_JBHUEK010000025.1"/>
</dbReference>
<dbReference type="Gene3D" id="2.130.10.10">
    <property type="entry name" value="YVTN repeat-like/Quinoprotein amine dehydrogenase"/>
    <property type="match status" value="2"/>
</dbReference>
<protein>
    <submittedName>
        <fullName evidence="3">FIMAH domain-containing protein</fullName>
    </submittedName>
</protein>
<dbReference type="InterPro" id="IPR008964">
    <property type="entry name" value="Invasin/intimin_cell_adhesion"/>
</dbReference>
<keyword evidence="4" id="KW-1185">Reference proteome</keyword>
<evidence type="ECO:0000259" key="2">
    <source>
        <dbReference type="Pfam" id="PF22888"/>
    </source>
</evidence>
<dbReference type="SUPFAM" id="SSF51004">
    <property type="entry name" value="C-terminal (heme d1) domain of cytochrome cd1-nitrite reductase"/>
    <property type="match status" value="1"/>
</dbReference>
<dbReference type="Proteomes" id="UP001597227">
    <property type="component" value="Unassembled WGS sequence"/>
</dbReference>
<comment type="caution">
    <text evidence="3">The sequence shown here is derived from an EMBL/GenBank/DDBJ whole genome shotgun (WGS) entry which is preliminary data.</text>
</comment>
<reference evidence="4" key="1">
    <citation type="journal article" date="2019" name="Int. J. Syst. Evol. Microbiol.">
        <title>The Global Catalogue of Microorganisms (GCM) 10K type strain sequencing project: providing services to taxonomists for standard genome sequencing and annotation.</title>
        <authorList>
            <consortium name="The Broad Institute Genomics Platform"/>
            <consortium name="The Broad Institute Genome Sequencing Center for Infectious Disease"/>
            <person name="Wu L."/>
            <person name="Ma J."/>
        </authorList>
    </citation>
    <scope>NUCLEOTIDE SEQUENCE [LARGE SCALE GENOMIC DNA]</scope>
    <source>
        <strain evidence="4">CCUG 15531</strain>
    </source>
</reference>
<dbReference type="Pfam" id="PF22888">
    <property type="entry name" value="FIMAH"/>
    <property type="match status" value="1"/>
</dbReference>
<evidence type="ECO:0000256" key="1">
    <source>
        <dbReference type="SAM" id="SignalP"/>
    </source>
</evidence>
<sequence length="1049" mass="115504">MGKKRYRKLLSSFLIIVLITSFFQFSVSAEENQDETVVAKLNGRGFKEVQNLGTPATGAVVTDAVFGKENGKDVVYTTANGGLFNVIDVKNNTVLFNAQLGKVSQVWTHIIAPDGTVYIAGLAEKNAGELWSYSPETKSVKNLGIPDASHQFWSSTTDDDGNVYIGTYKEKEGKIFKYDVAQQKFIDLGKVDAEGDASYVRSLTYHNGYLYAGLGVTGSVYRINTETLEKENITKNVADIFGKTLEEMQFAYDMEVAGNYLFVRFSGVSAILLYDLTTQEWVDRVIGGIKGDGSEDDFGAFGYSQLAVNDGKTYVINERHILEVDVNTLETRETGIRYPAGWRGSAFVDFGENNSDLRLITVKRTGEIMTVDLDAQKIIDLPLSMNGNLPLALHSLGLGPDGNLYMTTYPGGPKGARYNTKTGEVTTYSQGQAEGMIAGNGSDMYFGIYSGASIQKMNTDTLEVKTLFNLYDEYEQDRPYIMKFENEKLLIGTIPYYQKLGGTFTIYDPITGDRETHRNVVQDQSIVGLAYKDGKIYGSTTIRGGLDIEPTAKKAKMFVWDVAGKKKITEFELDFPELDAPPMISGLTFDEDGLLWGAVDGILFAMNPDTYEIVKSKNLYPNIKNRGMWRPVHILFGEDGLLYTDIGGKLAVVDPKSDELKHVSLIEAGPEVSFIELAYDNEGNQNIYFIDGDSHYLKMIPVVDGGKLPVKPIYETVPVSFENAGFEGTVGENNSIPGWSSLFSLSSNVSYGITDEKAKTGTNSLKITDSSQNETVFVVSDPIPVKAGVEYTGTVEMYLEDGSASFFIRYFNAAGKQVGSDVDGVNIIHVRGGHKQWQTVRATVTAPENAVSARLFGGASNFFTTSGAYYDDFKLTYEKEVLLKEVVLSAGETTILQGEERETDLSVLHINGDVVNLDEVDVEWVSSSPQVATVENGKITGENAGTTEIQAIVTYQGEEYTSNAITVTVNVTTSTLAKQIAELAESNQIDHSLMKQLTNRLDQAQHHYDKGDAQQAKKHLEDFTKHLNNSNASNEIKEMLTNNVNAIWE</sequence>
<feature type="signal peptide" evidence="1">
    <location>
        <begin position="1"/>
        <end position="29"/>
    </location>
</feature>
<accession>A0ABW4MQA2</accession>